<accession>A0A8J5UF72</accession>
<dbReference type="GeneID" id="73471536"/>
<feature type="region of interest" description="Disordered" evidence="4">
    <location>
        <begin position="1"/>
        <end position="24"/>
    </location>
</feature>
<dbReference type="OrthoDB" id="10255522at2759"/>
<dbReference type="InterPro" id="IPR012943">
    <property type="entry name" value="Cnn_1N"/>
</dbReference>
<evidence type="ECO:0000256" key="4">
    <source>
        <dbReference type="SAM" id="MobiDB-lite"/>
    </source>
</evidence>
<keyword evidence="2" id="KW-0963">Cytoplasm</keyword>
<gene>
    <name evidence="6" type="ORF">J8A68_004736</name>
</gene>
<feature type="coiled-coil region" evidence="3">
    <location>
        <begin position="338"/>
        <end position="666"/>
    </location>
</feature>
<feature type="domain" description="Centrosomin N-terminal motif 1" evidence="5">
    <location>
        <begin position="117"/>
        <end position="174"/>
    </location>
</feature>
<dbReference type="PANTHER" id="PTHR23159:SF31">
    <property type="entry name" value="CENTROSOME-ASSOCIATED PROTEIN CEP250 ISOFORM X1"/>
    <property type="match status" value="1"/>
</dbReference>
<comment type="caution">
    <text evidence="6">The sequence shown here is derived from an EMBL/GenBank/DDBJ whole genome shotgun (WGS) entry which is preliminary data.</text>
</comment>
<keyword evidence="7" id="KW-1185">Reference proteome</keyword>
<reference evidence="6 7" key="1">
    <citation type="journal article" date="2021" name="DNA Res.">
        <title>Genome analysis of Candida subhashii reveals its hybrid nature and dual mitochondrial genome conformations.</title>
        <authorList>
            <person name="Mixao V."/>
            <person name="Hegedusova E."/>
            <person name="Saus E."/>
            <person name="Pryszcz L.P."/>
            <person name="Cillingova A."/>
            <person name="Nosek J."/>
            <person name="Gabaldon T."/>
        </authorList>
    </citation>
    <scope>NUCLEOTIDE SEQUENCE [LARGE SCALE GENOMIC DNA]</scope>
    <source>
        <strain evidence="6 7">CBS 10753</strain>
    </source>
</reference>
<evidence type="ECO:0000259" key="5">
    <source>
        <dbReference type="Pfam" id="PF07989"/>
    </source>
</evidence>
<feature type="coiled-coil region" evidence="3">
    <location>
        <begin position="711"/>
        <end position="881"/>
    </location>
</feature>
<evidence type="ECO:0000256" key="2">
    <source>
        <dbReference type="ARBA" id="ARBA00022490"/>
    </source>
</evidence>
<evidence type="ECO:0000313" key="6">
    <source>
        <dbReference type="EMBL" id="KAG7661788.1"/>
    </source>
</evidence>
<dbReference type="PANTHER" id="PTHR23159">
    <property type="entry name" value="CENTROSOMAL PROTEIN 2"/>
    <property type="match status" value="1"/>
</dbReference>
<dbReference type="Pfam" id="PF07989">
    <property type="entry name" value="Cnn_1N"/>
    <property type="match status" value="1"/>
</dbReference>
<sequence length="1018" mass="118658">MPVNSYLLGSPGQRPQQEFSPIGKSHAGQFHVLTSYPSSRDSTTNRSQQRSIFKLFKKPENFSYDNDESLFDDTLHSEQYDDDIDMRSPIKPLESQRQTSGQHHKLDDVGGISQGNEERIRQLHAENYSLKLKFMELREYVEGLPRSQQELMLENVDLKGEMTTIKEKLDQIMKENIILKERRGTSPARVSTPPPANNTAEIQGLRSEIDNLHHNLDIKSHELRGMNSKLEEYQQMINERDQQLAKLKSDRNQIKDLPAQYEHVIKELEEDIAHLKTQTNIDKQQVSELVGQLRNSEQMVDQLRSELDKNKSGQSHLVDERNHLLATEKEYNSKITDLQRQLRDKLDLEQILKSKNNELENKLSQRNQEIKQLDEKIISKTKTIADLEGEIEEVKFSTRMNSNQQTQELKLELERKNNEITSLKSKINELKDKNGDEIKLHKSKIRDLSHQLELKGEEIINLQRKLKSVENTYDSEVLDKFKFYEIEYEKIEQELHSKKEELIEYKNKLNQIKHERDQAIDKHEVLQREKNNNIHRLESLQGGTEKLEHTISNLKRSNAELERENHILEGQIYSLKSDVKDLKERHQREQESSNKILDSKIRSLQAENEDLQDEIVNLKSVQQQLDNEIRRVRRLSESGESKDEELNELHNDNIELAKQVETLKRLNQSANWDISDLMAEISVHKAEIDRLLSIKSRGEVHVGEYELKLEISKLREELGQSERYIEKLENDLQLKARQYKENKLYSDDLELELKKAKSLIGSYEDNITMLKNEIQDLETLNKSSSKESLGEAIKEIKAKHAEQKAEELSQKLDLSQKEIETLNETIKSIERDIRTLTEENSSLRTQNQSVQFEKNSLENNAKKLEQDLEVMTKSYKKMALKARDLRQVSGKRGKLYDDLKSEVLNNEMTYLKMTLTDVVQTKDDLETINAFMTDSINKSNNLSQNNNANLAKLGIYPEYVGSMKFHRSRGNQLTFKSLATFVLAAVRIKRRGERARKRINKLLDLRDDVNRGKSELGM</sequence>
<dbReference type="RefSeq" id="XP_049262021.1">
    <property type="nucleotide sequence ID" value="XM_049408727.1"/>
</dbReference>
<dbReference type="AlphaFoldDB" id="A0A8J5UF72"/>
<dbReference type="GO" id="GO:0005815">
    <property type="term" value="C:microtubule organizing center"/>
    <property type="evidence" value="ECO:0007669"/>
    <property type="project" value="InterPro"/>
</dbReference>
<evidence type="ECO:0000256" key="1">
    <source>
        <dbReference type="ARBA" id="ARBA00004496"/>
    </source>
</evidence>
<protein>
    <recommendedName>
        <fullName evidence="5">Centrosomin N-terminal motif 1 domain-containing protein</fullName>
    </recommendedName>
</protein>
<feature type="coiled-coil region" evidence="3">
    <location>
        <begin position="223"/>
        <end position="306"/>
    </location>
</feature>
<evidence type="ECO:0000313" key="7">
    <source>
        <dbReference type="Proteomes" id="UP000694255"/>
    </source>
</evidence>
<keyword evidence="3" id="KW-0175">Coiled coil</keyword>
<proteinExistence type="predicted"/>
<dbReference type="Proteomes" id="UP000694255">
    <property type="component" value="Unassembled WGS sequence"/>
</dbReference>
<comment type="subcellular location">
    <subcellularLocation>
        <location evidence="1">Cytoplasm</location>
    </subcellularLocation>
</comment>
<name>A0A8J5UF72_9ASCO</name>
<dbReference type="GO" id="GO:0005737">
    <property type="term" value="C:cytoplasm"/>
    <property type="evidence" value="ECO:0007669"/>
    <property type="project" value="UniProtKB-SubCell"/>
</dbReference>
<organism evidence="6 7">
    <name type="scientific">[Candida] subhashii</name>
    <dbReference type="NCBI Taxonomy" id="561895"/>
    <lineage>
        <taxon>Eukaryota</taxon>
        <taxon>Fungi</taxon>
        <taxon>Dikarya</taxon>
        <taxon>Ascomycota</taxon>
        <taxon>Saccharomycotina</taxon>
        <taxon>Pichiomycetes</taxon>
        <taxon>Debaryomycetaceae</taxon>
        <taxon>Spathaspora</taxon>
    </lineage>
</organism>
<dbReference type="EMBL" id="JAGSYN010000199">
    <property type="protein sequence ID" value="KAG7661788.1"/>
    <property type="molecule type" value="Genomic_DNA"/>
</dbReference>
<evidence type="ECO:0000256" key="3">
    <source>
        <dbReference type="SAM" id="Coils"/>
    </source>
</evidence>